<dbReference type="EMBL" id="UIDG01000118">
    <property type="protein sequence ID" value="SUS05704.1"/>
    <property type="molecule type" value="Genomic_DNA"/>
</dbReference>
<feature type="compositionally biased region" description="Basic and acidic residues" evidence="1">
    <location>
        <begin position="66"/>
        <end position="82"/>
    </location>
</feature>
<organism evidence="2">
    <name type="scientific">metagenome</name>
    <dbReference type="NCBI Taxonomy" id="256318"/>
    <lineage>
        <taxon>unclassified sequences</taxon>
        <taxon>metagenomes</taxon>
    </lineage>
</organism>
<proteinExistence type="predicted"/>
<accession>A0A380TCJ2</accession>
<sequence length="745" mass="79968">MPPPRPRRPQPAAPQQRAQPRAPAQPARPQAPQGVQPAGAPRPAQPLQPAAQARSQPILASWAGLDRSHIPKTRTEGPRPTEVDDPAWMGTLIANSNLRFTGAYVTGPAIATPANAFTNSTKAVERGWMRNLATLAAQGWGFAFFYVGYSIGGGEAAPANADRTRGELHGRHLRTIMHQHGARFAGSVVIIDNEDGESDVLPANLIQYYLGLFDAMSRPDPALRAFRPGIYGHGQPINALLAVWPDLFIWDVQIDTSTTTTPIAPMDPDTDPIRVDLAAIRTQAPPGTNVHAVPIRSYPTVLPQQRPPAFLLPLGRQFRFHAGSGDRQNPPADIPLEGSAVERRLRQRWRRVRTWDYDASFVRNPATAIAEPRIAVIGDGPAFRLVRGRFAFSASGTIPLQHLQQAEPPTLDAILVDPFTPVEPEAPLMPAEVGARPALYTVLNNGEIGEAVGDTAGRWGALGSVGTGDPPPRTPRALGVAARTAADAHLVYIAENGQLHAKRKTHNQAWSRAALALAAPLAHPFSALAVCPRGGQMVFALFIDGTGVLQAAHWARSFSSWPAFQVQALEQTPSLFRGTALTAITPRPEDVLVFAVARDGRLSFAVFSDGSGWSRLTPVGAATDRLGAHTRLAAYAMDDRTVEVAALTDGARLAIYRFDRNGNAWTPAPRTVVDDPPARRPGQRAAETTRLRDAAGCRINPFGDIGLGRPAGAVTTRVYCAGLSDAQNVLLTRDLGPSGLWQILA</sequence>
<evidence type="ECO:0000313" key="2">
    <source>
        <dbReference type="EMBL" id="SUS05704.1"/>
    </source>
</evidence>
<protein>
    <submittedName>
        <fullName evidence="2">Uncharacterized protein</fullName>
    </submittedName>
</protein>
<reference evidence="2" key="1">
    <citation type="submission" date="2018-07" db="EMBL/GenBank/DDBJ databases">
        <authorList>
            <person name="Quirk P.G."/>
            <person name="Krulwich T.A."/>
        </authorList>
    </citation>
    <scope>NUCLEOTIDE SEQUENCE</scope>
</reference>
<dbReference type="Gene3D" id="2.120.10.70">
    <property type="entry name" value="Fucose-specific lectin"/>
    <property type="match status" value="1"/>
</dbReference>
<dbReference type="AlphaFoldDB" id="A0A380TCJ2"/>
<gene>
    <name evidence="2" type="ORF">DF3PB_2040003</name>
</gene>
<feature type="region of interest" description="Disordered" evidence="1">
    <location>
        <begin position="1"/>
        <end position="86"/>
    </location>
</feature>
<dbReference type="SUPFAM" id="SSF89372">
    <property type="entry name" value="Fucose-specific lectin"/>
    <property type="match status" value="1"/>
</dbReference>
<name>A0A380TCJ2_9ZZZZ</name>
<feature type="compositionally biased region" description="Low complexity" evidence="1">
    <location>
        <begin position="13"/>
        <end position="57"/>
    </location>
</feature>
<evidence type="ECO:0000256" key="1">
    <source>
        <dbReference type="SAM" id="MobiDB-lite"/>
    </source>
</evidence>